<gene>
    <name evidence="2" type="ordered locus">Mlg_2643</name>
</gene>
<dbReference type="AlphaFoldDB" id="Q0A5A4"/>
<organism evidence="2 3">
    <name type="scientific">Alkalilimnicola ehrlichii (strain ATCC BAA-1101 / DSM 17681 / MLHE-1)</name>
    <dbReference type="NCBI Taxonomy" id="187272"/>
    <lineage>
        <taxon>Bacteria</taxon>
        <taxon>Pseudomonadati</taxon>
        <taxon>Pseudomonadota</taxon>
        <taxon>Gammaproteobacteria</taxon>
        <taxon>Chromatiales</taxon>
        <taxon>Ectothiorhodospiraceae</taxon>
        <taxon>Alkalilimnicola</taxon>
    </lineage>
</organism>
<reference evidence="3" key="1">
    <citation type="submission" date="2006-08" db="EMBL/GenBank/DDBJ databases">
        <title>Complete sequence of Alkalilimnicola ehrilichei MLHE-1.</title>
        <authorList>
            <person name="Copeland A."/>
            <person name="Lucas S."/>
            <person name="Lapidus A."/>
            <person name="Barry K."/>
            <person name="Detter J.C."/>
            <person name="Glavina del Rio T."/>
            <person name="Hammon N."/>
            <person name="Israni S."/>
            <person name="Dalin E."/>
            <person name="Tice H."/>
            <person name="Pitluck S."/>
            <person name="Sims D."/>
            <person name="Brettin T."/>
            <person name="Bruce D."/>
            <person name="Han C."/>
            <person name="Tapia R."/>
            <person name="Gilna P."/>
            <person name="Schmutz J."/>
            <person name="Larimer F."/>
            <person name="Land M."/>
            <person name="Hauser L."/>
            <person name="Kyrpides N."/>
            <person name="Mikhailova N."/>
            <person name="Oremland R.S."/>
            <person name="Hoeft S.E."/>
            <person name="Switzer-Blum J."/>
            <person name="Kulp T."/>
            <person name="King G."/>
            <person name="Tabita R."/>
            <person name="Witte B."/>
            <person name="Santini J.M."/>
            <person name="Basu P."/>
            <person name="Hollibaugh J.T."/>
            <person name="Xie G."/>
            <person name="Stolz J.F."/>
            <person name="Richardson P."/>
        </authorList>
    </citation>
    <scope>NUCLEOTIDE SEQUENCE [LARGE SCALE GENOMIC DNA]</scope>
    <source>
        <strain evidence="3">ATCC BAA-1101 / DSM 17681 / MLHE-1</strain>
    </source>
</reference>
<dbReference type="Proteomes" id="UP000001962">
    <property type="component" value="Chromosome"/>
</dbReference>
<evidence type="ECO:0008006" key="4">
    <source>
        <dbReference type="Google" id="ProtNLM"/>
    </source>
</evidence>
<evidence type="ECO:0000313" key="2">
    <source>
        <dbReference type="EMBL" id="ABI57983.1"/>
    </source>
</evidence>
<feature type="chain" id="PRO_5004167832" description="Metal-binding protein" evidence="1">
    <location>
        <begin position="26"/>
        <end position="151"/>
    </location>
</feature>
<keyword evidence="1" id="KW-0732">Signal</keyword>
<keyword evidence="3" id="KW-1185">Reference proteome</keyword>
<dbReference type="SUPFAM" id="SSF52833">
    <property type="entry name" value="Thioredoxin-like"/>
    <property type="match status" value="1"/>
</dbReference>
<name>Q0A5A4_ALKEH</name>
<dbReference type="RefSeq" id="WP_011630376.1">
    <property type="nucleotide sequence ID" value="NC_008340.1"/>
</dbReference>
<dbReference type="KEGG" id="aeh:Mlg_2643"/>
<dbReference type="InterPro" id="IPR007332">
    <property type="entry name" value="DUF411"/>
</dbReference>
<dbReference type="Pfam" id="PF04214">
    <property type="entry name" value="DUF411"/>
    <property type="match status" value="1"/>
</dbReference>
<dbReference type="InterPro" id="IPR036249">
    <property type="entry name" value="Thioredoxin-like_sf"/>
</dbReference>
<proteinExistence type="predicted"/>
<dbReference type="EMBL" id="CP000453">
    <property type="protein sequence ID" value="ABI57983.1"/>
    <property type="molecule type" value="Genomic_DNA"/>
</dbReference>
<dbReference type="HOGENOM" id="CLU_112034_0_0_6"/>
<feature type="signal peptide" evidence="1">
    <location>
        <begin position="1"/>
        <end position="25"/>
    </location>
</feature>
<protein>
    <recommendedName>
        <fullName evidence="4">Metal-binding protein</fullName>
    </recommendedName>
</protein>
<accession>Q0A5A4</accession>
<dbReference type="eggNOG" id="COG3019">
    <property type="taxonomic scope" value="Bacteria"/>
</dbReference>
<evidence type="ECO:0000256" key="1">
    <source>
        <dbReference type="SAM" id="SignalP"/>
    </source>
</evidence>
<sequence length="151" mass="16761">MVMPLRHALPAAVLALALLPALVLAAPPPQATVYKSPYCGCCTDWEDHLREHGFEVTSVERRDMNPVKQRFGITRELASCHTAEIDGYVIEGHVPAEDILRLLEERPERVRGLTVPGMPAGSPGMEVGHKDPYQVLTFDAQGRVEVYARYE</sequence>
<evidence type="ECO:0000313" key="3">
    <source>
        <dbReference type="Proteomes" id="UP000001962"/>
    </source>
</evidence>